<dbReference type="PANTHER" id="PTHR47338:SF11">
    <property type="entry name" value="ZN(II)2CYS6 TRANSCRIPTION FACTOR (EUROFUNG)"/>
    <property type="match status" value="1"/>
</dbReference>
<evidence type="ECO:0000313" key="10">
    <source>
        <dbReference type="Proteomes" id="UP001172681"/>
    </source>
</evidence>
<proteinExistence type="predicted"/>
<feature type="region of interest" description="Disordered" evidence="7">
    <location>
        <begin position="273"/>
        <end position="318"/>
    </location>
</feature>
<dbReference type="GO" id="GO:0000981">
    <property type="term" value="F:DNA-binding transcription factor activity, RNA polymerase II-specific"/>
    <property type="evidence" value="ECO:0007669"/>
    <property type="project" value="InterPro"/>
</dbReference>
<evidence type="ECO:0000256" key="2">
    <source>
        <dbReference type="ARBA" id="ARBA00022723"/>
    </source>
</evidence>
<feature type="domain" description="Zn(2)-C6 fungal-type" evidence="8">
    <location>
        <begin position="244"/>
        <end position="274"/>
    </location>
</feature>
<dbReference type="InterPro" id="IPR036864">
    <property type="entry name" value="Zn2-C6_fun-type_DNA-bd_sf"/>
</dbReference>
<dbReference type="PANTHER" id="PTHR47338">
    <property type="entry name" value="ZN(II)2CYS6 TRANSCRIPTION FACTOR (EUROFUNG)-RELATED"/>
    <property type="match status" value="1"/>
</dbReference>
<dbReference type="GO" id="GO:0006351">
    <property type="term" value="P:DNA-templated transcription"/>
    <property type="evidence" value="ECO:0007669"/>
    <property type="project" value="InterPro"/>
</dbReference>
<evidence type="ECO:0000256" key="3">
    <source>
        <dbReference type="ARBA" id="ARBA00023015"/>
    </source>
</evidence>
<gene>
    <name evidence="9" type="ORF">H2204_002005</name>
</gene>
<dbReference type="SMART" id="SM00066">
    <property type="entry name" value="GAL4"/>
    <property type="match status" value="1"/>
</dbReference>
<dbReference type="Gene3D" id="4.10.240.10">
    <property type="entry name" value="Zn(2)-C6 fungal-type DNA-binding domain"/>
    <property type="match status" value="1"/>
</dbReference>
<keyword evidence="2" id="KW-0479">Metal-binding</keyword>
<dbReference type="GO" id="GO:0003677">
    <property type="term" value="F:DNA binding"/>
    <property type="evidence" value="ECO:0007669"/>
    <property type="project" value="UniProtKB-KW"/>
</dbReference>
<comment type="subcellular location">
    <subcellularLocation>
        <location evidence="1">Nucleus</location>
    </subcellularLocation>
</comment>
<dbReference type="InterPro" id="IPR007219">
    <property type="entry name" value="XnlR_reg_dom"/>
</dbReference>
<reference evidence="9" key="1">
    <citation type="submission" date="2022-10" db="EMBL/GenBank/DDBJ databases">
        <title>Culturing micro-colonial fungi from biological soil crusts in the Mojave desert and describing Neophaeococcomyces mojavensis, and introducing the new genera and species Taxawa tesnikishii.</title>
        <authorList>
            <person name="Kurbessoian T."/>
            <person name="Stajich J.E."/>
        </authorList>
    </citation>
    <scope>NUCLEOTIDE SEQUENCE</scope>
    <source>
        <strain evidence="9">TK_35</strain>
    </source>
</reference>
<feature type="compositionally biased region" description="Polar residues" evidence="7">
    <location>
        <begin position="277"/>
        <end position="289"/>
    </location>
</feature>
<dbReference type="SUPFAM" id="SSF57701">
    <property type="entry name" value="Zn2/Cys6 DNA-binding domain"/>
    <property type="match status" value="1"/>
</dbReference>
<dbReference type="GO" id="GO:0008270">
    <property type="term" value="F:zinc ion binding"/>
    <property type="evidence" value="ECO:0007669"/>
    <property type="project" value="InterPro"/>
</dbReference>
<evidence type="ECO:0000313" key="9">
    <source>
        <dbReference type="EMBL" id="KAJ9643860.1"/>
    </source>
</evidence>
<keyword evidence="6" id="KW-0539">Nucleus</keyword>
<comment type="caution">
    <text evidence="9">The sequence shown here is derived from an EMBL/GenBank/DDBJ whole genome shotgun (WGS) entry which is preliminary data.</text>
</comment>
<sequence length="896" mass="98654">MATSIVLPSDLHMRRWHETQQQQLSQQPCPTSSSFSSSSPPSNLTSSAQPPPPSMATGDAPSHRPRLPSFGDFLSGASHNNLGPFQPAQPSPYHAPSSSIRGDGPPPANGTGVQHHVAQHNAYGPMSERTSMQTPGLPGPYHQLPQVNRPDANPAQYWGYPQSSSLAHDNRGAPFPSPGIGSPGPSIDHGYGRTVMREEVLPGKGPCYIYDDGTFCQKMINGDTVNPKWGTTKAGKPRKRLGQACNTCREKKIKCDPGVPKCAQCQKFGRDCRFDTTPRTSSSRQAGTGSNSSTYSPSRSSPPEVQQDAQSFRRESNASTDWAGVGLKNVRRSSMALESLLSPATEDGVAADDDSSEILPPAKRARISMSPRPGSEPESLSMGTLMSTIVSPTTVSRFSSATDPTEIDRSLTLHYVAKYFAYVESATYGTLPTKDFTRWVKECPGKSGADRMLLYAMMAMGSVFVRRPEAESHRVIFAKIAEEASRNNADELTLQLLQTRLILALLAFSQGQYNKAWDLCGSALRTAFGLKYNTEVGVRAVAETGTTEFGLDYDTLVECRRRTFWSAYVMDCFDGCCSATIAHLFRSQCHIRLPCGRTAYEAGNILATPFELGGCGGNNVQHQQQQQQQHGTGDVSRVGLLGYLVEIATIFHDVVDKTSRLSPDNPERYAAEMEHFYHHTKARLCAWEDQVRTMSQGSRNGDEVVDSVHGLHIMYHYTAITLHRYVHHAALEPKAVTERITACHDHAEAMLRTVQRLSNHEERDPYFRFATTSPFNGFAITAALDVITAAGTLSDLMDSQSRTMSLVSSGLEALESLVGFWHSAHRQREMVKKRLGTLMSAMKMASHMAGAYYFGESMESPFRPEQDVVYGVGRERYFQAWGWSGRFNESDFHRLD</sequence>
<dbReference type="PROSITE" id="PS00463">
    <property type="entry name" value="ZN2_CY6_FUNGAL_1"/>
    <property type="match status" value="1"/>
</dbReference>
<dbReference type="EMBL" id="JAPDRN010000007">
    <property type="protein sequence ID" value="KAJ9643860.1"/>
    <property type="molecule type" value="Genomic_DNA"/>
</dbReference>
<keyword evidence="4" id="KW-0238">DNA-binding</keyword>
<feature type="compositionally biased region" description="Low complexity" evidence="7">
    <location>
        <begin position="290"/>
        <end position="303"/>
    </location>
</feature>
<name>A0AA38YE55_9EURO</name>
<evidence type="ECO:0000256" key="5">
    <source>
        <dbReference type="ARBA" id="ARBA00023163"/>
    </source>
</evidence>
<accession>A0AA38YE55</accession>
<dbReference type="PROSITE" id="PS50048">
    <property type="entry name" value="ZN2_CY6_FUNGAL_2"/>
    <property type="match status" value="1"/>
</dbReference>
<organism evidence="9 10">
    <name type="scientific">Knufia peltigerae</name>
    <dbReference type="NCBI Taxonomy" id="1002370"/>
    <lineage>
        <taxon>Eukaryota</taxon>
        <taxon>Fungi</taxon>
        <taxon>Dikarya</taxon>
        <taxon>Ascomycota</taxon>
        <taxon>Pezizomycotina</taxon>
        <taxon>Eurotiomycetes</taxon>
        <taxon>Chaetothyriomycetidae</taxon>
        <taxon>Chaetothyriales</taxon>
        <taxon>Trichomeriaceae</taxon>
        <taxon>Knufia</taxon>
    </lineage>
</organism>
<evidence type="ECO:0000256" key="4">
    <source>
        <dbReference type="ARBA" id="ARBA00023125"/>
    </source>
</evidence>
<dbReference type="CDD" id="cd12148">
    <property type="entry name" value="fungal_TF_MHR"/>
    <property type="match status" value="1"/>
</dbReference>
<dbReference type="Proteomes" id="UP001172681">
    <property type="component" value="Unassembled WGS sequence"/>
</dbReference>
<dbReference type="AlphaFoldDB" id="A0AA38YE55"/>
<feature type="region of interest" description="Disordered" evidence="7">
    <location>
        <begin position="1"/>
        <end position="153"/>
    </location>
</feature>
<dbReference type="CDD" id="cd00067">
    <property type="entry name" value="GAL4"/>
    <property type="match status" value="1"/>
</dbReference>
<keyword evidence="3" id="KW-0805">Transcription regulation</keyword>
<dbReference type="Pfam" id="PF00172">
    <property type="entry name" value="Zn_clus"/>
    <property type="match status" value="1"/>
</dbReference>
<evidence type="ECO:0000259" key="8">
    <source>
        <dbReference type="PROSITE" id="PS50048"/>
    </source>
</evidence>
<feature type="compositionally biased region" description="Low complexity" evidence="7">
    <location>
        <begin position="19"/>
        <end position="47"/>
    </location>
</feature>
<dbReference type="GO" id="GO:0005634">
    <property type="term" value="C:nucleus"/>
    <property type="evidence" value="ECO:0007669"/>
    <property type="project" value="UniProtKB-SubCell"/>
</dbReference>
<dbReference type="Pfam" id="PF04082">
    <property type="entry name" value="Fungal_trans"/>
    <property type="match status" value="1"/>
</dbReference>
<keyword evidence="5" id="KW-0804">Transcription</keyword>
<evidence type="ECO:0000256" key="7">
    <source>
        <dbReference type="SAM" id="MobiDB-lite"/>
    </source>
</evidence>
<evidence type="ECO:0000256" key="6">
    <source>
        <dbReference type="ARBA" id="ARBA00023242"/>
    </source>
</evidence>
<evidence type="ECO:0000256" key="1">
    <source>
        <dbReference type="ARBA" id="ARBA00004123"/>
    </source>
</evidence>
<feature type="region of interest" description="Disordered" evidence="7">
    <location>
        <begin position="344"/>
        <end position="381"/>
    </location>
</feature>
<dbReference type="InterPro" id="IPR050815">
    <property type="entry name" value="TF_fung"/>
</dbReference>
<keyword evidence="10" id="KW-1185">Reference proteome</keyword>
<protein>
    <recommendedName>
        <fullName evidence="8">Zn(2)-C6 fungal-type domain-containing protein</fullName>
    </recommendedName>
</protein>
<dbReference type="InterPro" id="IPR001138">
    <property type="entry name" value="Zn2Cys6_DnaBD"/>
</dbReference>